<feature type="compositionally biased region" description="Polar residues" evidence="2">
    <location>
        <begin position="298"/>
        <end position="308"/>
    </location>
</feature>
<feature type="region of interest" description="Disordered" evidence="2">
    <location>
        <begin position="244"/>
        <end position="420"/>
    </location>
</feature>
<dbReference type="PANTHER" id="PTHR46786:SF1">
    <property type="entry name" value="ZINC FINGER MATRIN-TYPE PROTEIN 3"/>
    <property type="match status" value="1"/>
</dbReference>
<dbReference type="PROSITE" id="PS00028">
    <property type="entry name" value="ZINC_FINGER_C2H2_1"/>
    <property type="match status" value="2"/>
</dbReference>
<dbReference type="Proteomes" id="UP000694845">
    <property type="component" value="Unplaced"/>
</dbReference>
<evidence type="ECO:0000256" key="1">
    <source>
        <dbReference type="PROSITE-ProRule" id="PRU00042"/>
    </source>
</evidence>
<dbReference type="SMART" id="SM00451">
    <property type="entry name" value="ZnF_U1"/>
    <property type="match status" value="2"/>
</dbReference>
<sequence>MATMERTHCKICEVHFTSESHAVSHYTGKKHKKKVDYTRPRPAGTGRSRHSPHSSTSEVDADQSPSPNPDVDQSRDSDTSPIRSWQSDFDSPSKPNESGHYYYCKICSKNFSGPAPMKQHMEGSAHEKQLKKVRRAAGISKLQVEDLSAQPRVSNFTGMEPSKKESSLNFQAFPRQAKKSYGPRLRHSGMGSSQFLCGERATIRSDLINICMEKIKFEMSRIIPIIAESVVDAVLNSLPDNAAQETDAGQDVADKPKDNSADMDNTISTHPPMETMKGCRSGDESGVSLDTAYGGKPNHSSAGESAQNSDDDSHPDSQARQKQLQEEMEEVDLEGKKASHAGPDQITGGSSKQGFCYNRGDLGEYSHIENDLDGPRFPGHHGQKQNPNFRNIRSVGSCRGNASDYEEKVGSDGNGGIRLGSQSQQYVDAGLRQTSFSLERAVNEGEENVAMEFGFGELGTEERYCSITSQDLMDFGEQRDLENEQYYPRVSMATNGSNLQQKQVHYTAVQQPYSTRCASTDEHTLTNIPQLKMGSGPPGLQSYAVCLSPHDHPCELCPEEPPEDGETSDVKDLMNVVTEIIRELDIQAQDNTPPYPVHATTTESSMYTITTEP</sequence>
<dbReference type="OrthoDB" id="434647at2759"/>
<dbReference type="GO" id="GO:0008270">
    <property type="term" value="F:zinc ion binding"/>
    <property type="evidence" value="ECO:0007669"/>
    <property type="project" value="UniProtKB-KW"/>
</dbReference>
<dbReference type="Gene3D" id="3.30.160.60">
    <property type="entry name" value="Classic Zinc Finger"/>
    <property type="match status" value="2"/>
</dbReference>
<keyword evidence="1" id="KW-0862">Zinc</keyword>
<dbReference type="GO" id="GO:0003676">
    <property type="term" value="F:nucleic acid binding"/>
    <property type="evidence" value="ECO:0007669"/>
    <property type="project" value="InterPro"/>
</dbReference>
<name>A0A8B7YNZ5_ACAPL</name>
<dbReference type="GeneID" id="110981606"/>
<dbReference type="KEGG" id="aplc:110981606"/>
<accession>A0A8B7YNZ5</accession>
<dbReference type="PANTHER" id="PTHR46786">
    <property type="entry name" value="ZINC FINGER MATRIN-TYPE PROTEIN 3"/>
    <property type="match status" value="1"/>
</dbReference>
<dbReference type="AlphaFoldDB" id="A0A8B7YNZ5"/>
<feature type="region of interest" description="Disordered" evidence="2">
    <location>
        <begin position="588"/>
        <end position="613"/>
    </location>
</feature>
<gene>
    <name evidence="5" type="primary">LOC110981606</name>
</gene>
<evidence type="ECO:0000313" key="5">
    <source>
        <dbReference type="RefSeq" id="XP_022094988.1"/>
    </source>
</evidence>
<evidence type="ECO:0000259" key="3">
    <source>
        <dbReference type="PROSITE" id="PS50157"/>
    </source>
</evidence>
<dbReference type="OMA" id="QHMEGSA"/>
<feature type="compositionally biased region" description="Basic and acidic residues" evidence="2">
    <location>
        <begin position="361"/>
        <end position="374"/>
    </location>
</feature>
<proteinExistence type="predicted"/>
<feature type="compositionally biased region" description="Low complexity" evidence="2">
    <location>
        <begin position="600"/>
        <end position="613"/>
    </location>
</feature>
<keyword evidence="1" id="KW-0479">Metal-binding</keyword>
<evidence type="ECO:0000256" key="2">
    <source>
        <dbReference type="SAM" id="MobiDB-lite"/>
    </source>
</evidence>
<keyword evidence="4" id="KW-1185">Reference proteome</keyword>
<dbReference type="InterPro" id="IPR036236">
    <property type="entry name" value="Znf_C2H2_sf"/>
</dbReference>
<dbReference type="SMART" id="SM00355">
    <property type="entry name" value="ZnF_C2H2"/>
    <property type="match status" value="2"/>
</dbReference>
<dbReference type="InterPro" id="IPR052644">
    <property type="entry name" value="ZMAT3"/>
</dbReference>
<dbReference type="SUPFAM" id="SSF57667">
    <property type="entry name" value="beta-beta-alpha zinc fingers"/>
    <property type="match status" value="2"/>
</dbReference>
<evidence type="ECO:0000313" key="4">
    <source>
        <dbReference type="Proteomes" id="UP000694845"/>
    </source>
</evidence>
<dbReference type="RefSeq" id="XP_022094988.1">
    <property type="nucleotide sequence ID" value="XM_022239296.1"/>
</dbReference>
<protein>
    <submittedName>
        <fullName evidence="5">Uncharacterized protein LOC110981606</fullName>
    </submittedName>
</protein>
<feature type="compositionally biased region" description="Basic and acidic residues" evidence="2">
    <location>
        <begin position="311"/>
        <end position="325"/>
    </location>
</feature>
<dbReference type="Pfam" id="PF12874">
    <property type="entry name" value="zf-met"/>
    <property type="match status" value="2"/>
</dbReference>
<dbReference type="InterPro" id="IPR003604">
    <property type="entry name" value="Matrin/U1-like-C_Znf_C2H2"/>
</dbReference>
<dbReference type="PROSITE" id="PS50157">
    <property type="entry name" value="ZINC_FINGER_C2H2_2"/>
    <property type="match status" value="1"/>
</dbReference>
<feature type="compositionally biased region" description="Polar residues" evidence="2">
    <location>
        <begin position="79"/>
        <end position="95"/>
    </location>
</feature>
<organism evidence="4 5">
    <name type="scientific">Acanthaster planci</name>
    <name type="common">Crown-of-thorns starfish</name>
    <dbReference type="NCBI Taxonomy" id="133434"/>
    <lineage>
        <taxon>Eukaryota</taxon>
        <taxon>Metazoa</taxon>
        <taxon>Echinodermata</taxon>
        <taxon>Eleutherozoa</taxon>
        <taxon>Asterozoa</taxon>
        <taxon>Asteroidea</taxon>
        <taxon>Valvatacea</taxon>
        <taxon>Valvatida</taxon>
        <taxon>Acanthasteridae</taxon>
        <taxon>Acanthaster</taxon>
    </lineage>
</organism>
<dbReference type="InterPro" id="IPR013087">
    <property type="entry name" value="Znf_C2H2_type"/>
</dbReference>
<feature type="domain" description="C2H2-type" evidence="3">
    <location>
        <begin position="102"/>
        <end position="131"/>
    </location>
</feature>
<keyword evidence="1" id="KW-0863">Zinc-finger</keyword>
<feature type="region of interest" description="Disordered" evidence="2">
    <location>
        <begin position="23"/>
        <end position="95"/>
    </location>
</feature>
<reference evidence="5" key="1">
    <citation type="submission" date="2025-08" db="UniProtKB">
        <authorList>
            <consortium name="RefSeq"/>
        </authorList>
    </citation>
    <scope>IDENTIFICATION</scope>
</reference>